<accession>A0A2S8B993</accession>
<evidence type="ECO:0000313" key="2">
    <source>
        <dbReference type="EMBL" id="PQM28819.1"/>
    </source>
</evidence>
<gene>
    <name evidence="2" type="ORF">CVO77_10395</name>
</gene>
<dbReference type="EMBL" id="PHFW01000002">
    <property type="protein sequence ID" value="PQM28819.1"/>
    <property type="molecule type" value="Genomic_DNA"/>
</dbReference>
<evidence type="ECO:0000313" key="3">
    <source>
        <dbReference type="Proteomes" id="UP000238954"/>
    </source>
</evidence>
<feature type="region of interest" description="Disordered" evidence="1">
    <location>
        <begin position="37"/>
        <end position="72"/>
    </location>
</feature>
<evidence type="ECO:0000256" key="1">
    <source>
        <dbReference type="SAM" id="MobiDB-lite"/>
    </source>
</evidence>
<keyword evidence="3" id="KW-1185">Reference proteome</keyword>
<dbReference type="OrthoDB" id="7452395at2"/>
<name>A0A2S8B993_9SPHN</name>
<dbReference type="AlphaFoldDB" id="A0A2S8B993"/>
<comment type="caution">
    <text evidence="2">The sequence shown here is derived from an EMBL/GenBank/DDBJ whole genome shotgun (WGS) entry which is preliminary data.</text>
</comment>
<sequence length="195" mass="21546">MTDDRRGRQNGAGPLLLSALAHIALLVPLSIPGCSISQQSEDQAERPKEPDALTVDLLDEPPPQQSKPPRLRGEICDPNAPAEYHYFDIKPGPAIHRIYHAARPHFREIIMATDSLTGKRSRALRGWFRPFDAVRLLAGDAGLCAIDMRNGIGINYCHGSNAPFSRSNEAWARQEWKPRDCTDAKPAPLQKPAVV</sequence>
<protein>
    <submittedName>
        <fullName evidence="2">Uncharacterized protein</fullName>
    </submittedName>
</protein>
<dbReference type="RefSeq" id="WP_105998985.1">
    <property type="nucleotide sequence ID" value="NZ_CM009578.1"/>
</dbReference>
<dbReference type="Proteomes" id="UP000238954">
    <property type="component" value="Chromosome"/>
</dbReference>
<organism evidence="2 3">
    <name type="scientific">Sphingopyxis lindanitolerans</name>
    <dbReference type="NCBI Taxonomy" id="2054227"/>
    <lineage>
        <taxon>Bacteria</taxon>
        <taxon>Pseudomonadati</taxon>
        <taxon>Pseudomonadota</taxon>
        <taxon>Alphaproteobacteria</taxon>
        <taxon>Sphingomonadales</taxon>
        <taxon>Sphingomonadaceae</taxon>
        <taxon>Sphingopyxis</taxon>
    </lineage>
</organism>
<reference evidence="3" key="1">
    <citation type="submission" date="2017-11" db="EMBL/GenBank/DDBJ databases">
        <title>The complete genome sequence of Sphingopyxis pomeranensis sp. nov. strain WS5A3p.</title>
        <authorList>
            <person name="Kaminski M.A."/>
        </authorList>
    </citation>
    <scope>NUCLEOTIDE SEQUENCE [LARGE SCALE GENOMIC DNA]</scope>
    <source>
        <strain evidence="3">WS5A3p</strain>
    </source>
</reference>
<proteinExistence type="predicted"/>